<dbReference type="CDD" id="cd00093">
    <property type="entry name" value="HTH_XRE"/>
    <property type="match status" value="1"/>
</dbReference>
<keyword evidence="1" id="KW-0238">DNA-binding</keyword>
<evidence type="ECO:0000259" key="2">
    <source>
        <dbReference type="PROSITE" id="PS50943"/>
    </source>
</evidence>
<evidence type="ECO:0000313" key="3">
    <source>
        <dbReference type="EMBL" id="MFL0248108.1"/>
    </source>
</evidence>
<feature type="domain" description="HTH cro/C1-type" evidence="2">
    <location>
        <begin position="7"/>
        <end position="62"/>
    </location>
</feature>
<organism evidence="3 4">
    <name type="scientific">Candidatus Clostridium stratigraminis</name>
    <dbReference type="NCBI Taxonomy" id="3381661"/>
    <lineage>
        <taxon>Bacteria</taxon>
        <taxon>Bacillati</taxon>
        <taxon>Bacillota</taxon>
        <taxon>Clostridia</taxon>
        <taxon>Eubacteriales</taxon>
        <taxon>Clostridiaceae</taxon>
        <taxon>Clostridium</taxon>
    </lineage>
</organism>
<reference evidence="3 4" key="1">
    <citation type="submission" date="2024-11" db="EMBL/GenBank/DDBJ databases">
        <authorList>
            <person name="Heng Y.C."/>
            <person name="Lim A.C.H."/>
            <person name="Lee J.K.Y."/>
            <person name="Kittelmann S."/>
        </authorList>
    </citation>
    <scope>NUCLEOTIDE SEQUENCE [LARGE SCALE GENOMIC DNA]</scope>
    <source>
        <strain evidence="3 4">WILCCON 0185</strain>
    </source>
</reference>
<dbReference type="Pfam" id="PF01381">
    <property type="entry name" value="HTH_3"/>
    <property type="match status" value="1"/>
</dbReference>
<dbReference type="InterPro" id="IPR001387">
    <property type="entry name" value="Cro/C1-type_HTH"/>
</dbReference>
<dbReference type="Gene3D" id="1.10.260.40">
    <property type="entry name" value="lambda repressor-like DNA-binding domains"/>
    <property type="match status" value="1"/>
</dbReference>
<dbReference type="RefSeq" id="WP_406770539.1">
    <property type="nucleotide sequence ID" value="NZ_JBJHZZ010000012.1"/>
</dbReference>
<gene>
    <name evidence="3" type="ORF">ACJDUG_14165</name>
</gene>
<proteinExistence type="predicted"/>
<dbReference type="EMBL" id="JBJHZZ010000012">
    <property type="protein sequence ID" value="MFL0248108.1"/>
    <property type="molecule type" value="Genomic_DNA"/>
</dbReference>
<dbReference type="PANTHER" id="PTHR46558">
    <property type="entry name" value="TRACRIPTIONAL REGULATORY PROTEIN-RELATED-RELATED"/>
    <property type="match status" value="1"/>
</dbReference>
<protein>
    <submittedName>
        <fullName evidence="3">Helix-turn-helix domain-containing protein</fullName>
    </submittedName>
</protein>
<evidence type="ECO:0000256" key="1">
    <source>
        <dbReference type="ARBA" id="ARBA00023125"/>
    </source>
</evidence>
<accession>A0ABW8T8Q1</accession>
<sequence length="144" mass="16546">MNFGEYIKNLRKEIGLSQRELAEKCSVSNAEICRIETGERKKPSPIVLKAIAPFLGVACEELLQKAGYIEEVIDHKGFTENIYKDEDGNLIDITRQIKDMYEKDSSWANLAYRVSASDLSENELQIIKAQTEVLLQQFLKYKKR</sequence>
<keyword evidence="4" id="KW-1185">Reference proteome</keyword>
<dbReference type="InterPro" id="IPR010982">
    <property type="entry name" value="Lambda_DNA-bd_dom_sf"/>
</dbReference>
<comment type="caution">
    <text evidence="3">The sequence shown here is derived from an EMBL/GenBank/DDBJ whole genome shotgun (WGS) entry which is preliminary data.</text>
</comment>
<dbReference type="PANTHER" id="PTHR46558:SF4">
    <property type="entry name" value="DNA-BIDING PHAGE PROTEIN"/>
    <property type="match status" value="1"/>
</dbReference>
<dbReference type="SMART" id="SM00530">
    <property type="entry name" value="HTH_XRE"/>
    <property type="match status" value="1"/>
</dbReference>
<dbReference type="Proteomes" id="UP001623591">
    <property type="component" value="Unassembled WGS sequence"/>
</dbReference>
<name>A0ABW8T8Q1_9CLOT</name>
<dbReference type="PROSITE" id="PS50943">
    <property type="entry name" value="HTH_CROC1"/>
    <property type="match status" value="1"/>
</dbReference>
<evidence type="ECO:0000313" key="4">
    <source>
        <dbReference type="Proteomes" id="UP001623591"/>
    </source>
</evidence>
<dbReference type="SUPFAM" id="SSF47413">
    <property type="entry name" value="lambda repressor-like DNA-binding domains"/>
    <property type="match status" value="1"/>
</dbReference>